<evidence type="ECO:0008006" key="4">
    <source>
        <dbReference type="Google" id="ProtNLM"/>
    </source>
</evidence>
<name>A0A1H6WC56_9GAMM</name>
<evidence type="ECO:0000256" key="1">
    <source>
        <dbReference type="SAM" id="Phobius"/>
    </source>
</evidence>
<accession>A0A1H6WC56</accession>
<keyword evidence="1" id="KW-1133">Transmembrane helix</keyword>
<feature type="transmembrane region" description="Helical" evidence="1">
    <location>
        <begin position="24"/>
        <end position="44"/>
    </location>
</feature>
<dbReference type="EMBL" id="FNYO01000043">
    <property type="protein sequence ID" value="SEJ14621.1"/>
    <property type="molecule type" value="Genomic_DNA"/>
</dbReference>
<dbReference type="STRING" id="170623.SAMN04244579_03289"/>
<evidence type="ECO:0000313" key="3">
    <source>
        <dbReference type="Proteomes" id="UP000199005"/>
    </source>
</evidence>
<dbReference type="InterPro" id="IPR025489">
    <property type="entry name" value="DUF4381"/>
</dbReference>
<dbReference type="Proteomes" id="UP000199005">
    <property type="component" value="Unassembled WGS sequence"/>
</dbReference>
<protein>
    <recommendedName>
        <fullName evidence="4">DUF4381 domain-containing protein</fullName>
    </recommendedName>
</protein>
<dbReference type="Pfam" id="PF14316">
    <property type="entry name" value="DUF4381"/>
    <property type="match status" value="1"/>
</dbReference>
<dbReference type="AlphaFoldDB" id="A0A1H6WC56"/>
<dbReference type="RefSeq" id="WP_090901223.1">
    <property type="nucleotide sequence ID" value="NZ_FNYO01000043.1"/>
</dbReference>
<sequence>MSPLDNLQPPLLPPAIPWWPPAPGWWALALLAGVSLATFCWLHWRRPRRRAEPPAPAPLALDPLRVAALEELAQLRKPYDLPAGPWLQQLNALLKRLCRAHYPDSRSHTLSGRAWLAYLDSRCPAAGLTRWMILVEGGYRAECRLDDKAIDGLYQSVEIWIRRHV</sequence>
<keyword evidence="1" id="KW-0472">Membrane</keyword>
<keyword evidence="1" id="KW-0812">Transmembrane</keyword>
<evidence type="ECO:0000313" key="2">
    <source>
        <dbReference type="EMBL" id="SEJ14621.1"/>
    </source>
</evidence>
<proteinExistence type="predicted"/>
<gene>
    <name evidence="2" type="ORF">SAMN04244579_03289</name>
</gene>
<reference evidence="2 3" key="1">
    <citation type="submission" date="2016-10" db="EMBL/GenBank/DDBJ databases">
        <authorList>
            <person name="de Groot N.N."/>
        </authorList>
    </citation>
    <scope>NUCLEOTIDE SEQUENCE [LARGE SCALE GENOMIC DNA]</scope>
    <source>
        <strain evidence="2 3">DSM 1041</strain>
    </source>
</reference>
<organism evidence="2 3">
    <name type="scientific">Azotobacter beijerinckii</name>
    <dbReference type="NCBI Taxonomy" id="170623"/>
    <lineage>
        <taxon>Bacteria</taxon>
        <taxon>Pseudomonadati</taxon>
        <taxon>Pseudomonadota</taxon>
        <taxon>Gammaproteobacteria</taxon>
        <taxon>Pseudomonadales</taxon>
        <taxon>Pseudomonadaceae</taxon>
        <taxon>Azotobacter</taxon>
    </lineage>
</organism>